<comment type="caution">
    <text evidence="2">The sequence shown here is derived from an EMBL/GenBank/DDBJ whole genome shotgun (WGS) entry which is preliminary data.</text>
</comment>
<dbReference type="EMBL" id="BMVO01000014">
    <property type="protein sequence ID" value="GHB14093.1"/>
    <property type="molecule type" value="Genomic_DNA"/>
</dbReference>
<feature type="compositionally biased region" description="Basic and acidic residues" evidence="1">
    <location>
        <begin position="13"/>
        <end position="54"/>
    </location>
</feature>
<keyword evidence="3" id="KW-1185">Reference proteome</keyword>
<protein>
    <recommendedName>
        <fullName evidence="4">AfsS</fullName>
    </recommendedName>
</protein>
<sequence>MSDTKQPTGSPKPLDDHMSGTEEDILKPLDDHMSGADKGVAKPLDDHMSSEPVN</sequence>
<evidence type="ECO:0000313" key="3">
    <source>
        <dbReference type="Proteomes" id="UP000599437"/>
    </source>
</evidence>
<name>A0ABQ3DS96_9ACTN</name>
<organism evidence="2 3">
    <name type="scientific">Streptomyces chryseus</name>
    <dbReference type="NCBI Taxonomy" id="68186"/>
    <lineage>
        <taxon>Bacteria</taxon>
        <taxon>Bacillati</taxon>
        <taxon>Actinomycetota</taxon>
        <taxon>Actinomycetes</taxon>
        <taxon>Kitasatosporales</taxon>
        <taxon>Streptomycetaceae</taxon>
        <taxon>Streptomyces</taxon>
    </lineage>
</organism>
<evidence type="ECO:0000256" key="1">
    <source>
        <dbReference type="SAM" id="MobiDB-lite"/>
    </source>
</evidence>
<accession>A0ABQ3DS96</accession>
<evidence type="ECO:0000313" key="2">
    <source>
        <dbReference type="EMBL" id="GHB14093.1"/>
    </source>
</evidence>
<feature type="region of interest" description="Disordered" evidence="1">
    <location>
        <begin position="1"/>
        <end position="54"/>
    </location>
</feature>
<reference evidence="3" key="1">
    <citation type="journal article" date="2019" name="Int. J. Syst. Evol. Microbiol.">
        <title>The Global Catalogue of Microorganisms (GCM) 10K type strain sequencing project: providing services to taxonomists for standard genome sequencing and annotation.</title>
        <authorList>
            <consortium name="The Broad Institute Genomics Platform"/>
            <consortium name="The Broad Institute Genome Sequencing Center for Infectious Disease"/>
            <person name="Wu L."/>
            <person name="Ma J."/>
        </authorList>
    </citation>
    <scope>NUCLEOTIDE SEQUENCE [LARGE SCALE GENOMIC DNA]</scope>
    <source>
        <strain evidence="3">JCM 4737</strain>
    </source>
</reference>
<dbReference type="Proteomes" id="UP000599437">
    <property type="component" value="Unassembled WGS sequence"/>
</dbReference>
<dbReference type="RefSeq" id="WP_167518298.1">
    <property type="nucleotide sequence ID" value="NZ_BMVO01000014.1"/>
</dbReference>
<evidence type="ECO:0008006" key="4">
    <source>
        <dbReference type="Google" id="ProtNLM"/>
    </source>
</evidence>
<proteinExistence type="predicted"/>
<gene>
    <name evidence="2" type="ORF">GCM10010346_42020</name>
</gene>